<dbReference type="AlphaFoldDB" id="A0A507BMX7"/>
<dbReference type="InterPro" id="IPR052895">
    <property type="entry name" value="HetReg/Transcr_Mod"/>
</dbReference>
<dbReference type="PANTHER" id="PTHR24148:SF73">
    <property type="entry name" value="HET DOMAIN PROTEIN (AFU_ORTHOLOGUE AFUA_8G01020)"/>
    <property type="match status" value="1"/>
</dbReference>
<evidence type="ECO:0000313" key="2">
    <source>
        <dbReference type="EMBL" id="TPX18100.1"/>
    </source>
</evidence>
<evidence type="ECO:0000313" key="3">
    <source>
        <dbReference type="Proteomes" id="UP000319257"/>
    </source>
</evidence>
<name>A0A507BMX7_9PEZI</name>
<organism evidence="2 3">
    <name type="scientific">Thyridium curvatum</name>
    <dbReference type="NCBI Taxonomy" id="1093900"/>
    <lineage>
        <taxon>Eukaryota</taxon>
        <taxon>Fungi</taxon>
        <taxon>Dikarya</taxon>
        <taxon>Ascomycota</taxon>
        <taxon>Pezizomycotina</taxon>
        <taxon>Sordariomycetes</taxon>
        <taxon>Sordariomycetidae</taxon>
        <taxon>Thyridiales</taxon>
        <taxon>Thyridiaceae</taxon>
        <taxon>Thyridium</taxon>
    </lineage>
</organism>
<dbReference type="GeneID" id="41979271"/>
<keyword evidence="3" id="KW-1185">Reference proteome</keyword>
<dbReference type="InterPro" id="IPR010730">
    <property type="entry name" value="HET"/>
</dbReference>
<dbReference type="EMBL" id="SKBQ01000120">
    <property type="protein sequence ID" value="TPX18100.1"/>
    <property type="molecule type" value="Genomic_DNA"/>
</dbReference>
<protein>
    <recommendedName>
        <fullName evidence="1">Heterokaryon incompatibility domain-containing protein</fullName>
    </recommendedName>
</protein>
<dbReference type="OrthoDB" id="3553147at2759"/>
<dbReference type="Proteomes" id="UP000319257">
    <property type="component" value="Unassembled WGS sequence"/>
</dbReference>
<proteinExistence type="predicted"/>
<dbReference type="PANTHER" id="PTHR24148">
    <property type="entry name" value="ANKYRIN REPEAT DOMAIN-CONTAINING PROTEIN 39 HOMOLOG-RELATED"/>
    <property type="match status" value="1"/>
</dbReference>
<dbReference type="RefSeq" id="XP_030999811.1">
    <property type="nucleotide sequence ID" value="XM_031134596.1"/>
</dbReference>
<accession>A0A507BMX7</accession>
<dbReference type="STRING" id="1093900.A0A507BMX7"/>
<comment type="caution">
    <text evidence="2">The sequence shown here is derived from an EMBL/GenBank/DDBJ whole genome shotgun (WGS) entry which is preliminary data.</text>
</comment>
<gene>
    <name evidence="2" type="ORF">E0L32_011824</name>
</gene>
<reference evidence="2 3" key="1">
    <citation type="submission" date="2019-06" db="EMBL/GenBank/DDBJ databases">
        <title>Draft genome sequence of the filamentous fungus Phialemoniopsis curvata isolated from diesel fuel.</title>
        <authorList>
            <person name="Varaljay V.A."/>
            <person name="Lyon W.J."/>
            <person name="Crouch A.L."/>
            <person name="Drake C.E."/>
            <person name="Hollomon J.M."/>
            <person name="Nadeau L.J."/>
            <person name="Nunn H.S."/>
            <person name="Stevenson B.S."/>
            <person name="Bojanowski C.L."/>
            <person name="Crookes-Goodson W.J."/>
        </authorList>
    </citation>
    <scope>NUCLEOTIDE SEQUENCE [LARGE SCALE GENOMIC DNA]</scope>
    <source>
        <strain evidence="2 3">D216</strain>
    </source>
</reference>
<dbReference type="Pfam" id="PF26639">
    <property type="entry name" value="Het-6_barrel"/>
    <property type="match status" value="1"/>
</dbReference>
<feature type="domain" description="Heterokaryon incompatibility" evidence="1">
    <location>
        <begin position="65"/>
        <end position="227"/>
    </location>
</feature>
<dbReference type="InParanoid" id="A0A507BMX7"/>
<dbReference type="Pfam" id="PF06985">
    <property type="entry name" value="HET"/>
    <property type="match status" value="1"/>
</dbReference>
<evidence type="ECO:0000259" key="1">
    <source>
        <dbReference type="Pfam" id="PF06985"/>
    </source>
</evidence>
<sequence>MDAPPPLPPRSPRPPLPEPSASSFIYTPFRQAGEIRLLIIHPATALDAPLVCSLEHTSLATPPRYEAVSYCWGTKGTGGFVFLNGRSFGIYENAEVALRRLRLSSKTRRVWMDALCINQDDVAEKNVQIPVMHRIYEQADRVLVWLGETKDNMLATILSTHKLDRSDYMNDFIFCSRVWFRDGAAHQLLPNLRVNFHNSYLVEEMKSGEVRELLSRPWWTRVWILQEVVVAKEVVFLCGSELFEWDMMRKLINASAADCSLGETYNLLRCPEEPELHARFHVIDQLRKVRCQDSEQIQPTEVLFNCRGLLCTDHRDRIFAFLGLLPDRIRSLTVPDYGAPPAQTYIKFARKLISGTTSLDVLNCVREWRGVALQTTPTFAYNCFDQAKYHDIDALIQREAKSKPSHGWAPLPTGWERVSQGESCYFYDHNSGNKSDFSPLKTLSPREAHHPTEFRICPEGWTKTWDNLGRTVLRYDPDVQAQQQRESLSDLLSRLGLANLPSWVPNWASRTDRDPSLLLSWEQGGCRYDACASTPAQIHTFGDTHTLGLEGFLFDEVAVMAEAYHPETNLVPLWRREGDVREMWVTMGTATVPDCPYQRLAGGRLEAVLRTHIADYVGQEAATEPYLSLVKDWFCAKQWFYEGHDTSYMANMRTRSAWSILGKSAKQQFRTGMKAGHSDPDMDWDVEFRLCAQRIHRSTAHRAMFVTRKGYVGLAPWNARTGDWVCVLNGGKTPFLLRPSPGTRYVSLVGDAYETVRLWLDYAARKSWALQAIF</sequence>